<evidence type="ECO:0000313" key="5">
    <source>
        <dbReference type="Proteomes" id="UP000591058"/>
    </source>
</evidence>
<dbReference type="EMBL" id="JABBYL010000038">
    <property type="protein sequence ID" value="NMO10288.1"/>
    <property type="molecule type" value="Genomic_DNA"/>
</dbReference>
<dbReference type="RefSeq" id="WP_100906496.1">
    <property type="nucleotide sequence ID" value="NZ_JABBYL010000038.1"/>
</dbReference>
<dbReference type="Proteomes" id="UP000232806">
    <property type="component" value="Chromosome"/>
</dbReference>
<protein>
    <submittedName>
        <fullName evidence="2">Uncharacterized protein</fullName>
    </submittedName>
</protein>
<evidence type="ECO:0000313" key="2">
    <source>
        <dbReference type="EMBL" id="AUB56516.1"/>
    </source>
</evidence>
<organism evidence="2 4">
    <name type="scientific">Methanobacterium subterraneum</name>
    <dbReference type="NCBI Taxonomy" id="59277"/>
    <lineage>
        <taxon>Archaea</taxon>
        <taxon>Methanobacteriati</taxon>
        <taxon>Methanobacteriota</taxon>
        <taxon>Methanomada group</taxon>
        <taxon>Methanobacteria</taxon>
        <taxon>Methanobacteriales</taxon>
        <taxon>Methanobacteriaceae</taxon>
        <taxon>Methanobacterium</taxon>
    </lineage>
</organism>
<keyword evidence="1" id="KW-1133">Transmembrane helix</keyword>
<feature type="transmembrane region" description="Helical" evidence="1">
    <location>
        <begin position="35"/>
        <end position="58"/>
    </location>
</feature>
<dbReference type="AlphaFoldDB" id="A0A2H4VEK1"/>
<feature type="transmembrane region" description="Helical" evidence="1">
    <location>
        <begin position="230"/>
        <end position="255"/>
    </location>
</feature>
<keyword evidence="1" id="KW-0472">Membrane</keyword>
<dbReference type="Proteomes" id="UP000591058">
    <property type="component" value="Unassembled WGS sequence"/>
</dbReference>
<gene>
    <name evidence="2" type="ORF">BK007_11155</name>
    <name evidence="3" type="ORF">HG719_10770</name>
</gene>
<evidence type="ECO:0000313" key="3">
    <source>
        <dbReference type="EMBL" id="NMO10288.1"/>
    </source>
</evidence>
<reference evidence="3 5" key="2">
    <citation type="submission" date="2020-04" db="EMBL/GenBank/DDBJ databases">
        <title>Draft genome of Methanobacterium subterraneum isolated from animal feces.</title>
        <authorList>
            <person name="Ouboter H.T."/>
            <person name="Berger S."/>
            <person name="Gungor E."/>
            <person name="Jetten M.S.M."/>
            <person name="Welte C.U."/>
        </authorList>
    </citation>
    <scope>NUCLEOTIDE SEQUENCE [LARGE SCALE GENOMIC DNA]</scope>
    <source>
        <strain evidence="3">HO_2020</strain>
    </source>
</reference>
<accession>A0A2H4VEK1</accession>
<sequence>METLFVIIMIILFFLLMAFVFSTALLTPLIGKKNFLFVIGLGFVVGLIGGAFFIAPVYDDLPDMARALYMTTSDQAEVITLNISTDSNVNQAIDTVRKIPGVQSVESGEITVKTTGINSVWRSSLESRITTANTNITSGKVISDDTIIVQVKPGSDPTDVIKKLKSWMVLVSGIDIKFSIVQVKLMVDASKVDEVVKQLPQGEVVVTDISGPVEKEIQTLKNTLPNKNNIILFCGFLGVIVGLVGMFIDTIISGLKGFKKGIRKKKDD</sequence>
<keyword evidence="1" id="KW-0812">Transmembrane</keyword>
<dbReference type="OrthoDB" id="71308at2157"/>
<evidence type="ECO:0000313" key="4">
    <source>
        <dbReference type="Proteomes" id="UP000232806"/>
    </source>
</evidence>
<name>A0A2H4VEK1_9EURY</name>
<proteinExistence type="predicted"/>
<reference evidence="2 4" key="1">
    <citation type="submission" date="2016-10" db="EMBL/GenBank/DDBJ databases">
        <title>Comparative genomics between deep and shallow subseafloor isolates.</title>
        <authorList>
            <person name="Ishii S."/>
            <person name="Miller J.R."/>
            <person name="Sutton G."/>
            <person name="Suzuki S."/>
            <person name="Methe B."/>
            <person name="Inagaki F."/>
            <person name="Imachi H."/>
        </authorList>
    </citation>
    <scope>NUCLEOTIDE SEQUENCE [LARGE SCALE GENOMIC DNA]</scope>
    <source>
        <strain evidence="2 4">MO-MB1</strain>
    </source>
</reference>
<feature type="transmembrane region" description="Helical" evidence="1">
    <location>
        <begin position="6"/>
        <end position="26"/>
    </location>
</feature>
<evidence type="ECO:0000256" key="1">
    <source>
        <dbReference type="SAM" id="Phobius"/>
    </source>
</evidence>
<dbReference type="EMBL" id="CP017766">
    <property type="protein sequence ID" value="AUB56516.1"/>
    <property type="molecule type" value="Genomic_DNA"/>
</dbReference>